<keyword evidence="5 7" id="KW-1133">Transmembrane helix</keyword>
<dbReference type="FunFam" id="1.20.1250.20:FF:000134">
    <property type="entry name" value="MFS sugar transporter protein"/>
    <property type="match status" value="1"/>
</dbReference>
<feature type="transmembrane region" description="Helical" evidence="7">
    <location>
        <begin position="320"/>
        <end position="344"/>
    </location>
</feature>
<comment type="similarity">
    <text evidence="2">Belongs to the major facilitator superfamily. Sugar transporter (TC 2.A.1.1) family.</text>
</comment>
<dbReference type="AlphaFoldDB" id="A0A427YX37"/>
<dbReference type="GO" id="GO:0016020">
    <property type="term" value="C:membrane"/>
    <property type="evidence" value="ECO:0007669"/>
    <property type="project" value="UniProtKB-SubCell"/>
</dbReference>
<dbReference type="PROSITE" id="PS00216">
    <property type="entry name" value="SUGAR_TRANSPORT_1"/>
    <property type="match status" value="2"/>
</dbReference>
<gene>
    <name evidence="9" type="ORF">EHS25_000735</name>
</gene>
<keyword evidence="10" id="KW-1185">Reference proteome</keyword>
<evidence type="ECO:0000256" key="2">
    <source>
        <dbReference type="ARBA" id="ARBA00010992"/>
    </source>
</evidence>
<comment type="caution">
    <text evidence="9">The sequence shown here is derived from an EMBL/GenBank/DDBJ whole genome shotgun (WGS) entry which is preliminary data.</text>
</comment>
<feature type="domain" description="Major facilitator superfamily (MFS) profile" evidence="8">
    <location>
        <begin position="29"/>
        <end position="443"/>
    </location>
</feature>
<feature type="transmembrane region" description="Helical" evidence="7">
    <location>
        <begin position="390"/>
        <end position="408"/>
    </location>
</feature>
<evidence type="ECO:0000256" key="3">
    <source>
        <dbReference type="ARBA" id="ARBA00022448"/>
    </source>
</evidence>
<feature type="transmembrane region" description="Helical" evidence="7">
    <location>
        <begin position="95"/>
        <end position="113"/>
    </location>
</feature>
<feature type="transmembrane region" description="Helical" evidence="7">
    <location>
        <begin position="273"/>
        <end position="289"/>
    </location>
</feature>
<comment type="subcellular location">
    <subcellularLocation>
        <location evidence="1">Membrane</location>
        <topology evidence="1">Multi-pass membrane protein</topology>
    </subcellularLocation>
</comment>
<dbReference type="InterPro" id="IPR036259">
    <property type="entry name" value="MFS_trans_sf"/>
</dbReference>
<feature type="transmembrane region" description="Helical" evidence="7">
    <location>
        <begin position="420"/>
        <end position="439"/>
    </location>
</feature>
<feature type="transmembrane region" description="Helical" evidence="7">
    <location>
        <begin position="155"/>
        <end position="180"/>
    </location>
</feature>
<keyword evidence="3" id="KW-0813">Transport</keyword>
<evidence type="ECO:0000256" key="6">
    <source>
        <dbReference type="ARBA" id="ARBA00023136"/>
    </source>
</evidence>
<evidence type="ECO:0000256" key="1">
    <source>
        <dbReference type="ARBA" id="ARBA00004141"/>
    </source>
</evidence>
<dbReference type="PANTHER" id="PTHR48022:SF64">
    <property type="entry name" value="MAJOR FACILITATOR SUPERFAMILY (MFS) PROFILE DOMAIN-CONTAINING PROTEIN"/>
    <property type="match status" value="1"/>
</dbReference>
<evidence type="ECO:0000256" key="7">
    <source>
        <dbReference type="SAM" id="Phobius"/>
    </source>
</evidence>
<dbReference type="Pfam" id="PF00083">
    <property type="entry name" value="Sugar_tr"/>
    <property type="match status" value="1"/>
</dbReference>
<keyword evidence="6 7" id="KW-0472">Membrane</keyword>
<name>A0A427YX37_9TREE</name>
<dbReference type="InterPro" id="IPR050360">
    <property type="entry name" value="MFS_Sugar_Transporters"/>
</dbReference>
<proteinExistence type="inferred from homology"/>
<evidence type="ECO:0000259" key="8">
    <source>
        <dbReference type="PROSITE" id="PS50850"/>
    </source>
</evidence>
<feature type="transmembrane region" description="Helical" evidence="7">
    <location>
        <begin position="125"/>
        <end position="143"/>
    </location>
</feature>
<dbReference type="Gene3D" id="1.20.1250.20">
    <property type="entry name" value="MFS general substrate transporter like domains"/>
    <property type="match status" value="1"/>
</dbReference>
<feature type="transmembrane region" description="Helical" evidence="7">
    <location>
        <begin position="27"/>
        <end position="45"/>
    </location>
</feature>
<dbReference type="InterPro" id="IPR020846">
    <property type="entry name" value="MFS_dom"/>
</dbReference>
<keyword evidence="4 7" id="KW-0812">Transmembrane</keyword>
<dbReference type="InterPro" id="IPR005829">
    <property type="entry name" value="Sugar_transporter_CS"/>
</dbReference>
<feature type="transmembrane region" description="Helical" evidence="7">
    <location>
        <begin position="356"/>
        <end position="378"/>
    </location>
</feature>
<sequence length="500" mass="54278">MATSTFKGILNHTDSNPLKDPCLRMNLFWTLCLTLSAVFVGYDSALFNSLQALPSFPELATDSNLLGIVGAVYSLAGIYTPFFAGWLADKYGRKVPIIAGMIGLCFSPAVMAYAKSLGVLILGRWLLGTSTFLCMNICVALLVEIAHPRFRPIAAAVYLCGYYLGSIICSLVTLGTYLHFPDSPWSWKTPTLVQIALPIILLPAYAMMPGSPRWLVAQGRIEDAKALFAKIHANGHLDDPLVAFELQETVEAITAEKKASSFSALFKSKANRWRAGILLTVGGGSSFTGSSVVTYYFTSISNLFFALLGALMVERMGRRGLWLTSTGTMLVFMTIVTALSATFVKTGSAAVGGATVAFLFLFFAGYDVGFTSLAYAYAAEILPYTLRTTGLAFQNAAGCIGLFFSLWVNPVALAHIGWKYYLVFIACLVLIFTIQWFYFPETKGLTLEEVAIRFEGAEGDLSGVDPGVIRAQYQEDKVEKDHVEDPVKVETGFVPASAEA</sequence>
<dbReference type="OrthoDB" id="5296287at2759"/>
<reference evidence="9 10" key="1">
    <citation type="submission" date="2018-11" db="EMBL/GenBank/DDBJ databases">
        <title>Genome sequence of Saitozyma podzolica DSM 27192.</title>
        <authorList>
            <person name="Aliyu H."/>
            <person name="Gorte O."/>
            <person name="Ochsenreither K."/>
        </authorList>
    </citation>
    <scope>NUCLEOTIDE SEQUENCE [LARGE SCALE GENOMIC DNA]</scope>
    <source>
        <strain evidence="9 10">DSM 27192</strain>
    </source>
</reference>
<dbReference type="GO" id="GO:0005351">
    <property type="term" value="F:carbohydrate:proton symporter activity"/>
    <property type="evidence" value="ECO:0007669"/>
    <property type="project" value="TreeGrafter"/>
</dbReference>
<evidence type="ECO:0000256" key="5">
    <source>
        <dbReference type="ARBA" id="ARBA00022989"/>
    </source>
</evidence>
<accession>A0A427YX37</accession>
<dbReference type="SUPFAM" id="SSF103473">
    <property type="entry name" value="MFS general substrate transporter"/>
    <property type="match status" value="1"/>
</dbReference>
<evidence type="ECO:0000256" key="4">
    <source>
        <dbReference type="ARBA" id="ARBA00022692"/>
    </source>
</evidence>
<organism evidence="9 10">
    <name type="scientific">Saitozyma podzolica</name>
    <dbReference type="NCBI Taxonomy" id="1890683"/>
    <lineage>
        <taxon>Eukaryota</taxon>
        <taxon>Fungi</taxon>
        <taxon>Dikarya</taxon>
        <taxon>Basidiomycota</taxon>
        <taxon>Agaricomycotina</taxon>
        <taxon>Tremellomycetes</taxon>
        <taxon>Tremellales</taxon>
        <taxon>Trimorphomycetaceae</taxon>
        <taxon>Saitozyma</taxon>
    </lineage>
</organism>
<feature type="transmembrane region" description="Helical" evidence="7">
    <location>
        <begin position="65"/>
        <end position="88"/>
    </location>
</feature>
<dbReference type="EMBL" id="RSCD01000001">
    <property type="protein sequence ID" value="RSH95643.1"/>
    <property type="molecule type" value="Genomic_DNA"/>
</dbReference>
<dbReference type="InterPro" id="IPR005828">
    <property type="entry name" value="MFS_sugar_transport-like"/>
</dbReference>
<feature type="transmembrane region" description="Helical" evidence="7">
    <location>
        <begin position="192"/>
        <end position="208"/>
    </location>
</feature>
<dbReference type="PANTHER" id="PTHR48022">
    <property type="entry name" value="PLASTIDIC GLUCOSE TRANSPORTER 4"/>
    <property type="match status" value="1"/>
</dbReference>
<evidence type="ECO:0000313" key="9">
    <source>
        <dbReference type="EMBL" id="RSH95643.1"/>
    </source>
</evidence>
<dbReference type="Proteomes" id="UP000279259">
    <property type="component" value="Unassembled WGS sequence"/>
</dbReference>
<protein>
    <recommendedName>
        <fullName evidence="8">Major facilitator superfamily (MFS) profile domain-containing protein</fullName>
    </recommendedName>
</protein>
<dbReference type="PROSITE" id="PS50850">
    <property type="entry name" value="MFS"/>
    <property type="match status" value="1"/>
</dbReference>
<evidence type="ECO:0000313" key="10">
    <source>
        <dbReference type="Proteomes" id="UP000279259"/>
    </source>
</evidence>